<dbReference type="HOGENOM" id="CLU_1571120_0_0_1"/>
<keyword evidence="1" id="KW-0489">Methyltransferase</keyword>
<feature type="domain" description="Histidine-specific methyltransferase SAM-dependent" evidence="3">
    <location>
        <begin position="2"/>
        <end position="150"/>
    </location>
</feature>
<evidence type="ECO:0000256" key="1">
    <source>
        <dbReference type="ARBA" id="ARBA00022603"/>
    </source>
</evidence>
<dbReference type="GO" id="GO:0032259">
    <property type="term" value="P:methylation"/>
    <property type="evidence" value="ECO:0007669"/>
    <property type="project" value="UniProtKB-KW"/>
</dbReference>
<dbReference type="Proteomes" id="UP000054321">
    <property type="component" value="Unassembled WGS sequence"/>
</dbReference>
<keyword evidence="5" id="KW-1185">Reference proteome</keyword>
<evidence type="ECO:0000313" key="5">
    <source>
        <dbReference type="Proteomes" id="UP000054321"/>
    </source>
</evidence>
<evidence type="ECO:0000256" key="2">
    <source>
        <dbReference type="ARBA" id="ARBA00022679"/>
    </source>
</evidence>
<reference evidence="4 5" key="1">
    <citation type="submission" date="2014-04" db="EMBL/GenBank/DDBJ databases">
        <authorList>
            <consortium name="DOE Joint Genome Institute"/>
            <person name="Kuo A."/>
            <person name="Martino E."/>
            <person name="Perotto S."/>
            <person name="Kohler A."/>
            <person name="Nagy L.G."/>
            <person name="Floudas D."/>
            <person name="Copeland A."/>
            <person name="Barry K.W."/>
            <person name="Cichocki N."/>
            <person name="Veneault-Fourrey C."/>
            <person name="LaButti K."/>
            <person name="Lindquist E.A."/>
            <person name="Lipzen A."/>
            <person name="Lundell T."/>
            <person name="Morin E."/>
            <person name="Murat C."/>
            <person name="Sun H."/>
            <person name="Tunlid A."/>
            <person name="Henrissat B."/>
            <person name="Grigoriev I.V."/>
            <person name="Hibbett D.S."/>
            <person name="Martin F."/>
            <person name="Nordberg H.P."/>
            <person name="Cantor M.N."/>
            <person name="Hua S.X."/>
        </authorList>
    </citation>
    <scope>NUCLEOTIDE SEQUENCE [LARGE SCALE GENOMIC DNA]</scope>
    <source>
        <strain evidence="4 5">Zn</strain>
    </source>
</reference>
<dbReference type="InterPro" id="IPR019257">
    <property type="entry name" value="MeTrfase_dom"/>
</dbReference>
<keyword evidence="2" id="KW-0808">Transferase</keyword>
<dbReference type="OrthoDB" id="3554676at2759"/>
<dbReference type="EMBL" id="KN832872">
    <property type="protein sequence ID" value="KIN04493.1"/>
    <property type="molecule type" value="Genomic_DNA"/>
</dbReference>
<protein>
    <recommendedName>
        <fullName evidence="3">Histidine-specific methyltransferase SAM-dependent domain-containing protein</fullName>
    </recommendedName>
</protein>
<dbReference type="GO" id="GO:0008168">
    <property type="term" value="F:methyltransferase activity"/>
    <property type="evidence" value="ECO:0007669"/>
    <property type="project" value="UniProtKB-KW"/>
</dbReference>
<dbReference type="PANTHER" id="PTHR43397:SF1">
    <property type="entry name" value="ERGOTHIONEINE BIOSYNTHESIS PROTEIN 1"/>
    <property type="match status" value="1"/>
</dbReference>
<evidence type="ECO:0000313" key="4">
    <source>
        <dbReference type="EMBL" id="KIN04493.1"/>
    </source>
</evidence>
<dbReference type="InParanoid" id="A0A0C3DR12"/>
<proteinExistence type="predicted"/>
<gene>
    <name evidence="4" type="ORF">OIDMADRAFT_17534</name>
</gene>
<dbReference type="AlphaFoldDB" id="A0A0C3DR12"/>
<reference evidence="5" key="2">
    <citation type="submission" date="2015-01" db="EMBL/GenBank/DDBJ databases">
        <title>Evolutionary Origins and Diversification of the Mycorrhizal Mutualists.</title>
        <authorList>
            <consortium name="DOE Joint Genome Institute"/>
            <consortium name="Mycorrhizal Genomics Consortium"/>
            <person name="Kohler A."/>
            <person name="Kuo A."/>
            <person name="Nagy L.G."/>
            <person name="Floudas D."/>
            <person name="Copeland A."/>
            <person name="Barry K.W."/>
            <person name="Cichocki N."/>
            <person name="Veneault-Fourrey C."/>
            <person name="LaButti K."/>
            <person name="Lindquist E.A."/>
            <person name="Lipzen A."/>
            <person name="Lundell T."/>
            <person name="Morin E."/>
            <person name="Murat C."/>
            <person name="Riley R."/>
            <person name="Ohm R."/>
            <person name="Sun H."/>
            <person name="Tunlid A."/>
            <person name="Henrissat B."/>
            <person name="Grigoriev I.V."/>
            <person name="Hibbett D.S."/>
            <person name="Martin F."/>
        </authorList>
    </citation>
    <scope>NUCLEOTIDE SEQUENCE [LARGE SCALE GENOMIC DNA]</scope>
    <source>
        <strain evidence="5">Zn</strain>
    </source>
</reference>
<organism evidence="4 5">
    <name type="scientific">Oidiodendron maius (strain Zn)</name>
    <dbReference type="NCBI Taxonomy" id="913774"/>
    <lineage>
        <taxon>Eukaryota</taxon>
        <taxon>Fungi</taxon>
        <taxon>Dikarya</taxon>
        <taxon>Ascomycota</taxon>
        <taxon>Pezizomycotina</taxon>
        <taxon>Leotiomycetes</taxon>
        <taxon>Leotiomycetes incertae sedis</taxon>
        <taxon>Myxotrichaceae</taxon>
        <taxon>Oidiodendron</taxon>
    </lineage>
</organism>
<accession>A0A0C3DR12</accession>
<name>A0A0C3DR12_OIDMZ</name>
<dbReference type="PANTHER" id="PTHR43397">
    <property type="entry name" value="ERGOTHIONEINE BIOSYNTHESIS PROTEIN 1"/>
    <property type="match status" value="1"/>
</dbReference>
<sequence length="170" mass="19543">MFGNDQFDSAVSSLVPWARAMKNSDRMLLGLDSECDEDEVWASYHDSQGVWEDFIRSGLRASNELLGHKWFSDEDWQVVGSLNSNPTVHNFRTCALKRVKVPELGLDFSAGDSIDFFESWKYKPEIMRRQFKAAGLQELKCWKAPGKAFCKSSQLSHLHLVPRYTRLVQH</sequence>
<evidence type="ECO:0000259" key="3">
    <source>
        <dbReference type="Pfam" id="PF10017"/>
    </source>
</evidence>
<dbReference type="Pfam" id="PF10017">
    <property type="entry name" value="Methyltransf_33"/>
    <property type="match status" value="1"/>
</dbReference>
<dbReference type="InterPro" id="IPR051128">
    <property type="entry name" value="EgtD_Methyltrsf_superfamily"/>
</dbReference>